<dbReference type="Gene3D" id="2.30.40.10">
    <property type="entry name" value="Urease, subunit C, domain 1"/>
    <property type="match status" value="1"/>
</dbReference>
<dbReference type="Proteomes" id="UP000013968">
    <property type="component" value="Chromosome"/>
</dbReference>
<dbReference type="Pfam" id="PF01979">
    <property type="entry name" value="Amidohydro_1"/>
    <property type="match status" value="1"/>
</dbReference>
<evidence type="ECO:0000313" key="4">
    <source>
        <dbReference type="Proteomes" id="UP000013968"/>
    </source>
</evidence>
<dbReference type="InterPro" id="IPR006680">
    <property type="entry name" value="Amidohydro-rel"/>
</dbReference>
<dbReference type="PATRIC" id="fig|1156913.3.peg.1126"/>
<proteinExistence type="predicted"/>
<dbReference type="KEGG" id="aoi:AORI_1100"/>
<dbReference type="InterPro" id="IPR050287">
    <property type="entry name" value="MTA/SAH_deaminase"/>
</dbReference>
<reference evidence="3 4" key="1">
    <citation type="journal article" date="2013" name="BMC Genomics">
        <title>ContigScape: a Cytoscape plugin facilitating microbial genome gap closing.</title>
        <authorList>
            <person name="Tang B."/>
            <person name="Wang Q."/>
            <person name="Yang M."/>
            <person name="Xie F."/>
            <person name="Zhu Y."/>
            <person name="Zhuo Y."/>
            <person name="Wang S."/>
            <person name="Gao H."/>
            <person name="Ding X."/>
            <person name="Zhang L."/>
            <person name="Zhao G."/>
            <person name="Zheng H."/>
        </authorList>
    </citation>
    <scope>NUCLEOTIDE SEQUENCE [LARGE SCALE GENOMIC DNA]</scope>
    <source>
        <strain evidence="3 4">HCCB10007</strain>
    </source>
</reference>
<dbReference type="Gene3D" id="3.20.20.140">
    <property type="entry name" value="Metal-dependent hydrolases"/>
    <property type="match status" value="1"/>
</dbReference>
<dbReference type="GO" id="GO:0016810">
    <property type="term" value="F:hydrolase activity, acting on carbon-nitrogen (but not peptide) bonds"/>
    <property type="evidence" value="ECO:0007669"/>
    <property type="project" value="InterPro"/>
</dbReference>
<dbReference type="SUPFAM" id="SSF51338">
    <property type="entry name" value="Composite domain of metallo-dependent hydrolases"/>
    <property type="match status" value="1"/>
</dbReference>
<keyword evidence="4" id="KW-1185">Reference proteome</keyword>
<dbReference type="AlphaFoldDB" id="R4SJ95"/>
<dbReference type="SUPFAM" id="SSF51556">
    <property type="entry name" value="Metallo-dependent hydrolases"/>
    <property type="match status" value="1"/>
</dbReference>
<dbReference type="InterPro" id="IPR011059">
    <property type="entry name" value="Metal-dep_hydrolase_composite"/>
</dbReference>
<evidence type="ECO:0000313" key="3">
    <source>
        <dbReference type="EMBL" id="AGM03689.1"/>
    </source>
</evidence>
<name>R4SJ95_9PSEU</name>
<keyword evidence="1 3" id="KW-0378">Hydrolase</keyword>
<dbReference type="HOGENOM" id="CLU_012358_2_3_11"/>
<organism evidence="3 4">
    <name type="scientific">Amycolatopsis keratiniphila</name>
    <dbReference type="NCBI Taxonomy" id="129921"/>
    <lineage>
        <taxon>Bacteria</taxon>
        <taxon>Bacillati</taxon>
        <taxon>Actinomycetota</taxon>
        <taxon>Actinomycetes</taxon>
        <taxon>Pseudonocardiales</taxon>
        <taxon>Pseudonocardiaceae</taxon>
        <taxon>Amycolatopsis</taxon>
        <taxon>Amycolatopsis japonica group</taxon>
    </lineage>
</organism>
<dbReference type="EMBL" id="CP003410">
    <property type="protein sequence ID" value="AGM03689.1"/>
    <property type="molecule type" value="Genomic_DNA"/>
</dbReference>
<dbReference type="PANTHER" id="PTHR43794">
    <property type="entry name" value="AMINOHYDROLASE SSNA-RELATED"/>
    <property type="match status" value="1"/>
</dbReference>
<feature type="domain" description="Amidohydrolase-related" evidence="2">
    <location>
        <begin position="103"/>
        <end position="442"/>
    </location>
</feature>
<dbReference type="PANTHER" id="PTHR43794:SF11">
    <property type="entry name" value="AMIDOHYDROLASE-RELATED DOMAIN-CONTAINING PROTEIN"/>
    <property type="match status" value="1"/>
</dbReference>
<sequence length="474" mass="50289">MMKRNRSILSVFSLTIAVVLGAVLLTDLDGGTTEAGSDAEFTGTGRVVIRDASMVLTMDPGLGEGPLGALADADVVLEGTKIKQVGKDLDAGTARVVDGRGKIVLPGFVDLHNHLWQSLIRGCAADKELIGWLGKCVIPLYRAPVTDADAYAGTKLAAADVVSTGITTVTDWSHAFNTDFAKGGLRALGESKLRFLYSYNGTTDPALQNEIRRVKREVIDPNPLARLQIGTHPSTGNFPSVEASEKLARELGVSLNVHLLESKADLTAGQMDALRRANALHPGLVANHVIQTTDADLDELAAAGVGVAHNPLSNMRLASGVIRLPEMKKRHMKVGLGLDGGTNDTSDMFNVMRAAVGLQRATTTDPAVYPTTADVLRMATLGGAEALGMDKEIGSLTPGKRADLQLVDAQAVNFAPKVDWVNQLVFNTQPANVSWVFVDGRALKREGRVVGIDTAKVVADAQTAADRLKKLLPQ</sequence>
<protein>
    <submittedName>
        <fullName evidence="3">Amidohydrolase</fullName>
    </submittedName>
</protein>
<gene>
    <name evidence="3" type="ORF">AORI_1100</name>
</gene>
<evidence type="ECO:0000256" key="1">
    <source>
        <dbReference type="ARBA" id="ARBA00022801"/>
    </source>
</evidence>
<accession>R4SJ95</accession>
<dbReference type="InterPro" id="IPR032466">
    <property type="entry name" value="Metal_Hydrolase"/>
</dbReference>
<evidence type="ECO:0000259" key="2">
    <source>
        <dbReference type="Pfam" id="PF01979"/>
    </source>
</evidence>